<keyword evidence="3 6" id="KW-0713">Self-incompatibility</keyword>
<dbReference type="FunCoup" id="D8SBE9">
    <property type="interactions" value="2"/>
</dbReference>
<evidence type="ECO:0000256" key="3">
    <source>
        <dbReference type="ARBA" id="ARBA00022471"/>
    </source>
</evidence>
<evidence type="ECO:0000256" key="2">
    <source>
        <dbReference type="ARBA" id="ARBA00005581"/>
    </source>
</evidence>
<comment type="subcellular location">
    <subcellularLocation>
        <location evidence="1 6">Secreted</location>
    </subcellularLocation>
</comment>
<evidence type="ECO:0000313" key="8">
    <source>
        <dbReference type="Proteomes" id="UP000001514"/>
    </source>
</evidence>
<evidence type="ECO:0000313" key="7">
    <source>
        <dbReference type="EMBL" id="EFJ18378.1"/>
    </source>
</evidence>
<dbReference type="PANTHER" id="PTHR31232:SF18">
    <property type="entry name" value="S-PROTEIN HOMOLOG"/>
    <property type="match status" value="1"/>
</dbReference>
<dbReference type="PANTHER" id="PTHR31232">
    <property type="match status" value="1"/>
</dbReference>
<evidence type="ECO:0000256" key="4">
    <source>
        <dbReference type="ARBA" id="ARBA00022525"/>
    </source>
</evidence>
<keyword evidence="8" id="KW-1185">Reference proteome</keyword>
<dbReference type="AlphaFoldDB" id="D8SBE9"/>
<accession>D8SBE9</accession>
<reference evidence="7 8" key="1">
    <citation type="journal article" date="2011" name="Science">
        <title>The Selaginella genome identifies genetic changes associated with the evolution of vascular plants.</title>
        <authorList>
            <person name="Banks J.A."/>
            <person name="Nishiyama T."/>
            <person name="Hasebe M."/>
            <person name="Bowman J.L."/>
            <person name="Gribskov M."/>
            <person name="dePamphilis C."/>
            <person name="Albert V.A."/>
            <person name="Aono N."/>
            <person name="Aoyama T."/>
            <person name="Ambrose B.A."/>
            <person name="Ashton N.W."/>
            <person name="Axtell M.J."/>
            <person name="Barker E."/>
            <person name="Barker M.S."/>
            <person name="Bennetzen J.L."/>
            <person name="Bonawitz N.D."/>
            <person name="Chapple C."/>
            <person name="Cheng C."/>
            <person name="Correa L.G."/>
            <person name="Dacre M."/>
            <person name="DeBarry J."/>
            <person name="Dreyer I."/>
            <person name="Elias M."/>
            <person name="Engstrom E.M."/>
            <person name="Estelle M."/>
            <person name="Feng L."/>
            <person name="Finet C."/>
            <person name="Floyd S.K."/>
            <person name="Frommer W.B."/>
            <person name="Fujita T."/>
            <person name="Gramzow L."/>
            <person name="Gutensohn M."/>
            <person name="Harholt J."/>
            <person name="Hattori M."/>
            <person name="Heyl A."/>
            <person name="Hirai T."/>
            <person name="Hiwatashi Y."/>
            <person name="Ishikawa M."/>
            <person name="Iwata M."/>
            <person name="Karol K.G."/>
            <person name="Koehler B."/>
            <person name="Kolukisaoglu U."/>
            <person name="Kubo M."/>
            <person name="Kurata T."/>
            <person name="Lalonde S."/>
            <person name="Li K."/>
            <person name="Li Y."/>
            <person name="Litt A."/>
            <person name="Lyons E."/>
            <person name="Manning G."/>
            <person name="Maruyama T."/>
            <person name="Michael T.P."/>
            <person name="Mikami K."/>
            <person name="Miyazaki S."/>
            <person name="Morinaga S."/>
            <person name="Murata T."/>
            <person name="Mueller-Roeber B."/>
            <person name="Nelson D.R."/>
            <person name="Obara M."/>
            <person name="Oguri Y."/>
            <person name="Olmstead R.G."/>
            <person name="Onodera N."/>
            <person name="Petersen B.L."/>
            <person name="Pils B."/>
            <person name="Prigge M."/>
            <person name="Rensing S.A."/>
            <person name="Riano-Pachon D.M."/>
            <person name="Roberts A.W."/>
            <person name="Sato Y."/>
            <person name="Scheller H.V."/>
            <person name="Schulz B."/>
            <person name="Schulz C."/>
            <person name="Shakirov E.V."/>
            <person name="Shibagaki N."/>
            <person name="Shinohara N."/>
            <person name="Shippen D.E."/>
            <person name="Soerensen I."/>
            <person name="Sotooka R."/>
            <person name="Sugimoto N."/>
            <person name="Sugita M."/>
            <person name="Sumikawa N."/>
            <person name="Tanurdzic M."/>
            <person name="Theissen G."/>
            <person name="Ulvskov P."/>
            <person name="Wakazuki S."/>
            <person name="Weng J.K."/>
            <person name="Willats W.W."/>
            <person name="Wipf D."/>
            <person name="Wolf P.G."/>
            <person name="Yang L."/>
            <person name="Zimmer A.D."/>
            <person name="Zhu Q."/>
            <person name="Mitros T."/>
            <person name="Hellsten U."/>
            <person name="Loque D."/>
            <person name="Otillar R."/>
            <person name="Salamov A."/>
            <person name="Schmutz J."/>
            <person name="Shapiro H."/>
            <person name="Lindquist E."/>
            <person name="Lucas S."/>
            <person name="Rokhsar D."/>
            <person name="Grigoriev I.V."/>
        </authorList>
    </citation>
    <scope>NUCLEOTIDE SEQUENCE [LARGE SCALE GENOMIC DNA]</scope>
</reference>
<sequence>MTAAAEAKTVKIFNRSESDLSLHCRSKQNDLGAQTLKPKDSFGWPFGDRWVGNTLFWCDFSLDGGNRSGSHEGKGEDESTSRLEDMYEKRGVSREEVWKQLDALLEQWKDDIVQFHFNGLTTLFSLGELKFDLHKPRFRKIYRGTQCNFYNLVIEDGFLVHASIHVAEGHYYGPEKIAEAFRASLATQKTAVLLPPYLDPDSNPILEDDIIFQEKLSVQR</sequence>
<dbReference type="Proteomes" id="UP000001514">
    <property type="component" value="Unassembled WGS sequence"/>
</dbReference>
<comment type="similarity">
    <text evidence="2 6">Belongs to the plant self-incompatibility (S1) protein family.</text>
</comment>
<name>D8SBE9_SELML</name>
<evidence type="ECO:0000256" key="5">
    <source>
        <dbReference type="ARBA" id="ARBA00022729"/>
    </source>
</evidence>
<dbReference type="KEGG" id="smo:SELMODRAFT_420253"/>
<protein>
    <recommendedName>
        <fullName evidence="6">S-protein homolog</fullName>
    </recommendedName>
</protein>
<dbReference type="EMBL" id="GL377610">
    <property type="protein sequence ID" value="EFJ18378.1"/>
    <property type="molecule type" value="Genomic_DNA"/>
</dbReference>
<evidence type="ECO:0000256" key="6">
    <source>
        <dbReference type="RuleBase" id="RU367044"/>
    </source>
</evidence>
<evidence type="ECO:0000256" key="1">
    <source>
        <dbReference type="ARBA" id="ARBA00004613"/>
    </source>
</evidence>
<dbReference type="Pfam" id="PF05938">
    <property type="entry name" value="Self-incomp_S1"/>
    <property type="match status" value="1"/>
</dbReference>
<organism evidence="8">
    <name type="scientific">Selaginella moellendorffii</name>
    <name type="common">Spikemoss</name>
    <dbReference type="NCBI Taxonomy" id="88036"/>
    <lineage>
        <taxon>Eukaryota</taxon>
        <taxon>Viridiplantae</taxon>
        <taxon>Streptophyta</taxon>
        <taxon>Embryophyta</taxon>
        <taxon>Tracheophyta</taxon>
        <taxon>Lycopodiopsida</taxon>
        <taxon>Selaginellales</taxon>
        <taxon>Selaginellaceae</taxon>
        <taxon>Selaginella</taxon>
    </lineage>
</organism>
<dbReference type="InParanoid" id="D8SBE9"/>
<keyword evidence="4 6" id="KW-0964">Secreted</keyword>
<dbReference type="Gramene" id="EFJ18378">
    <property type="protein sequence ID" value="EFJ18378"/>
    <property type="gene ID" value="SELMODRAFT_420253"/>
</dbReference>
<proteinExistence type="inferred from homology"/>
<keyword evidence="5" id="KW-0732">Signal</keyword>
<gene>
    <name evidence="7" type="ORF">SELMODRAFT_420253</name>
</gene>
<dbReference type="HOGENOM" id="CLU_1257953_0_0_1"/>
<dbReference type="GO" id="GO:0005576">
    <property type="term" value="C:extracellular region"/>
    <property type="evidence" value="ECO:0007669"/>
    <property type="project" value="UniProtKB-SubCell"/>
</dbReference>
<dbReference type="GO" id="GO:0060320">
    <property type="term" value="P:rejection of self pollen"/>
    <property type="evidence" value="ECO:0007669"/>
    <property type="project" value="UniProtKB-KW"/>
</dbReference>
<dbReference type="InterPro" id="IPR010264">
    <property type="entry name" value="Self-incomp_S1"/>
</dbReference>